<dbReference type="Pfam" id="PF02348">
    <property type="entry name" value="CTP_transf_3"/>
    <property type="match status" value="1"/>
</dbReference>
<dbReference type="Gene3D" id="3.90.550.10">
    <property type="entry name" value="Spore Coat Polysaccharide Biosynthesis Protein SpsA, Chain A"/>
    <property type="match status" value="1"/>
</dbReference>
<evidence type="ECO:0008006" key="2">
    <source>
        <dbReference type="Google" id="ProtNLM"/>
    </source>
</evidence>
<sequence length="138" mass="15461">MKTNVVAIILARGNSKTLPGKNILLLANKPLIAYTIEQAKKCKLIDRVIVSTDNLKIAEVATRFGAEVPFTRPAVLAQNHSTTESGLQHALKWIEENEKYQVDIVVFLQPTDIFRSQWMINAVISKLLEDENLDSAFI</sequence>
<feature type="non-terminal residue" evidence="1">
    <location>
        <position position="138"/>
    </location>
</feature>
<dbReference type="EMBL" id="BARS01028290">
    <property type="protein sequence ID" value="GAG06701.1"/>
    <property type="molecule type" value="Genomic_DNA"/>
</dbReference>
<protein>
    <recommendedName>
        <fullName evidence="2">Acylneuraminate cytidylyltransferase family protein</fullName>
    </recommendedName>
</protein>
<organism evidence="1">
    <name type="scientific">marine sediment metagenome</name>
    <dbReference type="NCBI Taxonomy" id="412755"/>
    <lineage>
        <taxon>unclassified sequences</taxon>
        <taxon>metagenomes</taxon>
        <taxon>ecological metagenomes</taxon>
    </lineage>
</organism>
<dbReference type="AlphaFoldDB" id="X0W1T3"/>
<dbReference type="CDD" id="cd02513">
    <property type="entry name" value="CMP-NeuAc_Synthase"/>
    <property type="match status" value="1"/>
</dbReference>
<proteinExistence type="predicted"/>
<evidence type="ECO:0000313" key="1">
    <source>
        <dbReference type="EMBL" id="GAG06701.1"/>
    </source>
</evidence>
<dbReference type="InterPro" id="IPR003329">
    <property type="entry name" value="Cytidylyl_trans"/>
</dbReference>
<comment type="caution">
    <text evidence="1">The sequence shown here is derived from an EMBL/GenBank/DDBJ whole genome shotgun (WGS) entry which is preliminary data.</text>
</comment>
<dbReference type="InterPro" id="IPR029044">
    <property type="entry name" value="Nucleotide-diphossugar_trans"/>
</dbReference>
<dbReference type="InterPro" id="IPR050793">
    <property type="entry name" value="CMP-NeuNAc_synthase"/>
</dbReference>
<accession>X0W1T3</accession>
<dbReference type="PANTHER" id="PTHR21485:SF6">
    <property type="entry name" value="N-ACYLNEURAMINATE CYTIDYLYLTRANSFERASE-RELATED"/>
    <property type="match status" value="1"/>
</dbReference>
<gene>
    <name evidence="1" type="ORF">S01H1_44352</name>
</gene>
<dbReference type="PANTHER" id="PTHR21485">
    <property type="entry name" value="HAD SUPERFAMILY MEMBERS CMAS AND KDSC"/>
    <property type="match status" value="1"/>
</dbReference>
<dbReference type="GO" id="GO:0008781">
    <property type="term" value="F:N-acylneuraminate cytidylyltransferase activity"/>
    <property type="evidence" value="ECO:0007669"/>
    <property type="project" value="TreeGrafter"/>
</dbReference>
<name>X0W1T3_9ZZZZ</name>
<dbReference type="SUPFAM" id="SSF53448">
    <property type="entry name" value="Nucleotide-diphospho-sugar transferases"/>
    <property type="match status" value="1"/>
</dbReference>
<reference evidence="1" key="1">
    <citation type="journal article" date="2014" name="Front. Microbiol.">
        <title>High frequency of phylogenetically diverse reductive dehalogenase-homologous genes in deep subseafloor sedimentary metagenomes.</title>
        <authorList>
            <person name="Kawai M."/>
            <person name="Futagami T."/>
            <person name="Toyoda A."/>
            <person name="Takaki Y."/>
            <person name="Nishi S."/>
            <person name="Hori S."/>
            <person name="Arai W."/>
            <person name="Tsubouchi T."/>
            <person name="Morono Y."/>
            <person name="Uchiyama I."/>
            <person name="Ito T."/>
            <person name="Fujiyama A."/>
            <person name="Inagaki F."/>
            <person name="Takami H."/>
        </authorList>
    </citation>
    <scope>NUCLEOTIDE SEQUENCE</scope>
    <source>
        <strain evidence="1">Expedition CK06-06</strain>
    </source>
</reference>